<keyword evidence="4" id="KW-0472">Membrane</keyword>
<dbReference type="Pfam" id="PF13490">
    <property type="entry name" value="zf-HC2"/>
    <property type="match status" value="1"/>
</dbReference>
<reference evidence="6 7" key="1">
    <citation type="submission" date="2023-03" db="EMBL/GenBank/DDBJ databases">
        <title>Complete genome sequences of several Auritidibacter ignavus strains isolated from ear infections.</title>
        <authorList>
            <person name="Baehr T."/>
            <person name="Baumhoegger A.M."/>
        </authorList>
    </citation>
    <scope>NUCLEOTIDE SEQUENCE [LARGE SCALE GENOMIC DNA]</scope>
    <source>
        <strain evidence="6 7">BABAE-6</strain>
    </source>
</reference>
<name>A0AAJ6DC37_9MICC</name>
<dbReference type="Gene3D" id="1.10.10.1320">
    <property type="entry name" value="Anti-sigma factor, zinc-finger domain"/>
    <property type="match status" value="1"/>
</dbReference>
<organism evidence="6 7">
    <name type="scientific">Auritidibacter ignavus</name>
    <dbReference type="NCBI Taxonomy" id="678932"/>
    <lineage>
        <taxon>Bacteria</taxon>
        <taxon>Bacillati</taxon>
        <taxon>Actinomycetota</taxon>
        <taxon>Actinomycetes</taxon>
        <taxon>Micrococcales</taxon>
        <taxon>Micrococcaceae</taxon>
        <taxon>Auritidibacter</taxon>
    </lineage>
</organism>
<keyword evidence="2" id="KW-0804">Transcription</keyword>
<evidence type="ECO:0000256" key="4">
    <source>
        <dbReference type="SAM" id="Phobius"/>
    </source>
</evidence>
<dbReference type="EMBL" id="CP122566">
    <property type="protein sequence ID" value="WGH93255.1"/>
    <property type="molecule type" value="Genomic_DNA"/>
</dbReference>
<evidence type="ECO:0000259" key="5">
    <source>
        <dbReference type="Pfam" id="PF13490"/>
    </source>
</evidence>
<accession>A0AAJ6DC37</accession>
<dbReference type="Proteomes" id="UP001224674">
    <property type="component" value="Chromosome"/>
</dbReference>
<dbReference type="AlphaFoldDB" id="A0AAJ6DC37"/>
<evidence type="ECO:0000256" key="3">
    <source>
        <dbReference type="SAM" id="MobiDB-lite"/>
    </source>
</evidence>
<evidence type="ECO:0000313" key="7">
    <source>
        <dbReference type="Proteomes" id="UP001224674"/>
    </source>
</evidence>
<keyword evidence="1" id="KW-0805">Transcription regulation</keyword>
<dbReference type="InterPro" id="IPR027383">
    <property type="entry name" value="Znf_put"/>
</dbReference>
<gene>
    <name evidence="6" type="ORF">QDX21_00065</name>
</gene>
<feature type="domain" description="Putative zinc-finger" evidence="5">
    <location>
        <begin position="15"/>
        <end position="43"/>
    </location>
</feature>
<feature type="region of interest" description="Disordered" evidence="3">
    <location>
        <begin position="70"/>
        <end position="89"/>
    </location>
</feature>
<evidence type="ECO:0000313" key="6">
    <source>
        <dbReference type="EMBL" id="WGH93255.1"/>
    </source>
</evidence>
<dbReference type="RefSeq" id="WP_110098554.1">
    <property type="nucleotide sequence ID" value="NZ_CP122562.1"/>
</dbReference>
<dbReference type="GeneID" id="83694440"/>
<feature type="transmembrane region" description="Helical" evidence="4">
    <location>
        <begin position="107"/>
        <end position="128"/>
    </location>
</feature>
<sequence length="373" mass="40382">MSKTLTHFTVHPTMRIDAYLEGALSRHAEAKVQHHLAHCPQCRELCRERALALDVVERAAKTQERVNPSRTVFEVESAEPEDSSPETSTQDYVARLKTQDGVPGWKVVIGLGVICLVASGILLTAWFMGGQNTQASTEVADDELLPHNLRVSPLSYGTATTGGRSALDTWSLTESEHDAASAMTGSSAPLDMIGRRVATSSVPELRTTGWSVPRLGQLNMTQGPTVVNRGERWATISTTYTSPGALSDQPGDNSIDAQNQTVVRQCKMLDERDGVSGCAVDESLLDSDQLSPLEPSAEDAVIHVYPDESWTALFATDQTLYRVDSNTPKSEASGMIRTIAVFQRSLVSEAQGADDSVLDRVDDGLTQMFSSSE</sequence>
<proteinExistence type="predicted"/>
<dbReference type="InterPro" id="IPR041916">
    <property type="entry name" value="Anti_sigma_zinc_sf"/>
</dbReference>
<keyword evidence="7" id="KW-1185">Reference proteome</keyword>
<protein>
    <submittedName>
        <fullName evidence="6">Zf-HC2 domain-containing protein</fullName>
    </submittedName>
</protein>
<keyword evidence="4" id="KW-0812">Transmembrane</keyword>
<evidence type="ECO:0000256" key="2">
    <source>
        <dbReference type="ARBA" id="ARBA00023163"/>
    </source>
</evidence>
<keyword evidence="4" id="KW-1133">Transmembrane helix</keyword>
<evidence type="ECO:0000256" key="1">
    <source>
        <dbReference type="ARBA" id="ARBA00023015"/>
    </source>
</evidence>